<feature type="compositionally biased region" description="Basic and acidic residues" evidence="1">
    <location>
        <begin position="1"/>
        <end position="20"/>
    </location>
</feature>
<evidence type="ECO:0000313" key="4">
    <source>
        <dbReference type="Proteomes" id="UP000077405"/>
    </source>
</evidence>
<organism evidence="3 4">
    <name type="scientific">Azospirillum humicireducens</name>
    <dbReference type="NCBI Taxonomy" id="1226968"/>
    <lineage>
        <taxon>Bacteria</taxon>
        <taxon>Pseudomonadati</taxon>
        <taxon>Pseudomonadota</taxon>
        <taxon>Alphaproteobacteria</taxon>
        <taxon>Rhodospirillales</taxon>
        <taxon>Azospirillaceae</taxon>
        <taxon>Azospirillum</taxon>
    </lineage>
</organism>
<dbReference type="KEGG" id="ahu:A6A40_12455"/>
<dbReference type="STRING" id="1226968.A6A40_12455"/>
<dbReference type="EMBL" id="CP015285">
    <property type="protein sequence ID" value="ANC93217.2"/>
    <property type="molecule type" value="Genomic_DNA"/>
</dbReference>
<keyword evidence="2" id="KW-1133">Transmembrane helix</keyword>
<evidence type="ECO:0000256" key="1">
    <source>
        <dbReference type="SAM" id="MobiDB-lite"/>
    </source>
</evidence>
<dbReference type="Pfam" id="PF10003">
    <property type="entry name" value="DUF2244"/>
    <property type="match status" value="1"/>
</dbReference>
<feature type="transmembrane region" description="Helical" evidence="2">
    <location>
        <begin position="81"/>
        <end position="100"/>
    </location>
</feature>
<keyword evidence="4" id="KW-1185">Reference proteome</keyword>
<evidence type="ECO:0000256" key="2">
    <source>
        <dbReference type="SAM" id="Phobius"/>
    </source>
</evidence>
<sequence>MPIDISDSRPGDQPDGRPDEQAGDALRKGHAGSGSVRVFFDAILHPHRSLGRNGYRTLMAVVILLNLVVAGIFVANGAWPVVPFCGLDVLALWLAFRVSYRSARQYERVRLTETSLTVQRVHWKAPERHWSFHPHWLRITHTERADHDRSGPAGQVTLTSHGQSVGVGSFLTPDERSSFARALDDALHRWRRPPCPPAPAG</sequence>
<accession>A0A168YDW8</accession>
<feature type="region of interest" description="Disordered" evidence="1">
    <location>
        <begin position="1"/>
        <end position="30"/>
    </location>
</feature>
<dbReference type="AlphaFoldDB" id="A0A168YDW8"/>
<dbReference type="OrthoDB" id="9808190at2"/>
<name>A0A168YDW8_9PROT</name>
<proteinExistence type="predicted"/>
<dbReference type="Proteomes" id="UP000077405">
    <property type="component" value="Chromosome"/>
</dbReference>
<evidence type="ECO:0000313" key="3">
    <source>
        <dbReference type="EMBL" id="ANC93217.2"/>
    </source>
</evidence>
<feature type="transmembrane region" description="Helical" evidence="2">
    <location>
        <begin position="57"/>
        <end position="75"/>
    </location>
</feature>
<keyword evidence="2" id="KW-0472">Membrane</keyword>
<gene>
    <name evidence="3" type="ORF">A6A40_12455</name>
</gene>
<dbReference type="InterPro" id="IPR019253">
    <property type="entry name" value="DUF2244_TM"/>
</dbReference>
<dbReference type="RefSeq" id="WP_082860808.1">
    <property type="nucleotide sequence ID" value="NZ_CP015285.1"/>
</dbReference>
<reference evidence="3 4" key="1">
    <citation type="journal article" date="2013" name="Int. J. Syst. Evol. Microbiol.">
        <title>Azospirillum humicireducens sp. nov., a nitrogen-fixing bacterium isolated from a microbial fuel cell.</title>
        <authorList>
            <person name="Zhou S."/>
            <person name="Han L."/>
            <person name="Wang Y."/>
            <person name="Yang G."/>
            <person name="Zhuang L."/>
            <person name="Hu P."/>
        </authorList>
    </citation>
    <scope>NUCLEOTIDE SEQUENCE [LARGE SCALE GENOMIC DNA]</scope>
    <source>
        <strain evidence="3 4">SgZ-5</strain>
    </source>
</reference>
<protein>
    <submittedName>
        <fullName evidence="3">DUF2244 domain-containing protein</fullName>
    </submittedName>
</protein>
<keyword evidence="2" id="KW-0812">Transmembrane</keyword>